<dbReference type="PANTHER" id="PTHR24305">
    <property type="entry name" value="CYTOCHROME P450"/>
    <property type="match status" value="1"/>
</dbReference>
<dbReference type="GeneID" id="69017409"/>
<evidence type="ECO:0000256" key="7">
    <source>
        <dbReference type="ARBA" id="ARBA00023004"/>
    </source>
</evidence>
<reference evidence="11" key="2">
    <citation type="submission" date="2020-03" db="EMBL/GenBank/DDBJ databases">
        <authorList>
            <person name="Fu F.-F."/>
            <person name="Chen J."/>
        </authorList>
    </citation>
    <scope>NUCLEOTIDE SEQUENCE</scope>
    <source>
        <strain evidence="11">Lc1</strain>
    </source>
</reference>
<dbReference type="Gene3D" id="1.10.630.10">
    <property type="entry name" value="Cytochrome P450"/>
    <property type="match status" value="1"/>
</dbReference>
<evidence type="ECO:0000256" key="8">
    <source>
        <dbReference type="ARBA" id="ARBA00023033"/>
    </source>
</evidence>
<dbReference type="PRINTS" id="PR00385">
    <property type="entry name" value="P450"/>
</dbReference>
<keyword evidence="10" id="KW-1133">Transmembrane helix</keyword>
<feature type="binding site" description="axial binding residue" evidence="9">
    <location>
        <position position="514"/>
    </location>
    <ligand>
        <name>heme</name>
        <dbReference type="ChEBI" id="CHEBI:30413"/>
    </ligand>
    <ligandPart>
        <name>Fe</name>
        <dbReference type="ChEBI" id="CHEBI:18248"/>
    </ligandPart>
</feature>
<protein>
    <submittedName>
        <fullName evidence="11">Cytochrome P450 monooxygenase hmp1</fullName>
    </submittedName>
</protein>
<dbReference type="InterPro" id="IPR001128">
    <property type="entry name" value="Cyt_P450"/>
</dbReference>
<gene>
    <name evidence="11" type="ORF">GCG54_00010280</name>
</gene>
<dbReference type="GO" id="GO:0020037">
    <property type="term" value="F:heme binding"/>
    <property type="evidence" value="ECO:0007669"/>
    <property type="project" value="InterPro"/>
</dbReference>
<dbReference type="RefSeq" id="XP_045260161.1">
    <property type="nucleotide sequence ID" value="XM_045410206.1"/>
</dbReference>
<comment type="similarity">
    <text evidence="3">Belongs to the cytochrome P450 family.</text>
</comment>
<comment type="pathway">
    <text evidence="2">Secondary metabolite biosynthesis.</text>
</comment>
<comment type="cofactor">
    <cofactor evidence="1 9">
        <name>heme</name>
        <dbReference type="ChEBI" id="CHEBI:30413"/>
    </cofactor>
</comment>
<dbReference type="InterPro" id="IPR036396">
    <property type="entry name" value="Cyt_P450_sf"/>
</dbReference>
<dbReference type="PRINTS" id="PR00463">
    <property type="entry name" value="EP450I"/>
</dbReference>
<evidence type="ECO:0000313" key="12">
    <source>
        <dbReference type="Proteomes" id="UP000613401"/>
    </source>
</evidence>
<comment type="caution">
    <text evidence="11">The sequence shown here is derived from an EMBL/GenBank/DDBJ whole genome shotgun (WGS) entry which is preliminary data.</text>
</comment>
<dbReference type="EMBL" id="WVTB01000071">
    <property type="protein sequence ID" value="KAF3801002.1"/>
    <property type="molecule type" value="Genomic_DNA"/>
</dbReference>
<evidence type="ECO:0000256" key="9">
    <source>
        <dbReference type="PIRSR" id="PIRSR602401-1"/>
    </source>
</evidence>
<reference evidence="11" key="1">
    <citation type="journal article" date="2020" name="Phytopathology">
        <title>Genome sequence and comparative analysis of Colletotrichum gloeosporioides isolated from Liriodendron leaves.</title>
        <authorList>
            <person name="Fu F.F."/>
            <person name="Hao Z."/>
            <person name="Wang P."/>
            <person name="Lu Y."/>
            <person name="Xue L.J."/>
            <person name="Wei G."/>
            <person name="Tian Y."/>
            <person name="Baishi H."/>
            <person name="Xu H."/>
            <person name="Shi J."/>
            <person name="Cheng T."/>
            <person name="Wang G."/>
            <person name="Yi Y."/>
            <person name="Chen J."/>
        </authorList>
    </citation>
    <scope>NUCLEOTIDE SEQUENCE</scope>
    <source>
        <strain evidence="11">Lc1</strain>
    </source>
</reference>
<dbReference type="GO" id="GO:0005506">
    <property type="term" value="F:iron ion binding"/>
    <property type="evidence" value="ECO:0007669"/>
    <property type="project" value="InterPro"/>
</dbReference>
<dbReference type="InterPro" id="IPR002401">
    <property type="entry name" value="Cyt_P450_E_grp-I"/>
</dbReference>
<evidence type="ECO:0000256" key="4">
    <source>
        <dbReference type="ARBA" id="ARBA00022617"/>
    </source>
</evidence>
<dbReference type="Pfam" id="PF00067">
    <property type="entry name" value="p450"/>
    <property type="match status" value="1"/>
</dbReference>
<evidence type="ECO:0000256" key="5">
    <source>
        <dbReference type="ARBA" id="ARBA00022723"/>
    </source>
</evidence>
<dbReference type="GO" id="GO:0004497">
    <property type="term" value="F:monooxygenase activity"/>
    <property type="evidence" value="ECO:0007669"/>
    <property type="project" value="UniProtKB-KW"/>
</dbReference>
<evidence type="ECO:0000256" key="10">
    <source>
        <dbReference type="SAM" id="Phobius"/>
    </source>
</evidence>
<dbReference type="AlphaFoldDB" id="A0A8H4FG31"/>
<keyword evidence="5 9" id="KW-0479">Metal-binding</keyword>
<evidence type="ECO:0000256" key="2">
    <source>
        <dbReference type="ARBA" id="ARBA00005179"/>
    </source>
</evidence>
<accession>A0A8H4FG31</accession>
<name>A0A8H4FG31_COLGL</name>
<proteinExistence type="inferred from homology"/>
<keyword evidence="7 9" id="KW-0408">Iron</keyword>
<evidence type="ECO:0000256" key="6">
    <source>
        <dbReference type="ARBA" id="ARBA00023002"/>
    </source>
</evidence>
<sequence length="565" mass="63235">MNSPVARYTSIEVRYVPNSSSLILSPISEQYVDHHVTVKWLYALILFSLVYSVLYNLYLSPIAKVPGPFLAKISPVSHFMNSSSNLRRGFFLITKQLWLMSAVYRRRLNHDIKALHEKYGPVVRLSPTELSFATIAAQNAIHRPGGSAKEHAFFTKEGTLEAMMGDIIWPATNLLTVTDPQEHQRLKKALQPAFTSSALRSQESIQKAHAYVMISNIKKSAAKRSCIDLTPLMSQAIWDIISDLSFGEPLLKDQLGKAIHSLFPEIITPTNGNKVKFETLKTTFCAVSPLLEALQVLLAVPGAQTFAKACVSLVPLLFWLPTRVLPSAQLRKRLDRQDQNEDFLTAIMRCRELGISMTDKELQSNASLLVMVGYDTTATSLSATLNLLLRNPHYLEALKKELQSHFNSFDDMTAASLSQLPLLNGCIQEGLRLFPPANGKGTNRTSPGAFIDGTYVPKGVNVSADMYTIQRSPHYWSRPDSFCPERWFDNGPGTEFANDIRSSHCPFLLGPRMCIGRAVALQSMRFIIAGMVCDLELEAVGQYDWDNDVSNSYLWTDYRCFAEVR</sequence>
<organism evidence="11 12">
    <name type="scientific">Colletotrichum gloeosporioides</name>
    <name type="common">Anthracnose fungus</name>
    <name type="synonym">Glomerella cingulata</name>
    <dbReference type="NCBI Taxonomy" id="474922"/>
    <lineage>
        <taxon>Eukaryota</taxon>
        <taxon>Fungi</taxon>
        <taxon>Dikarya</taxon>
        <taxon>Ascomycota</taxon>
        <taxon>Pezizomycotina</taxon>
        <taxon>Sordariomycetes</taxon>
        <taxon>Hypocreomycetidae</taxon>
        <taxon>Glomerellales</taxon>
        <taxon>Glomerellaceae</taxon>
        <taxon>Colletotrichum</taxon>
        <taxon>Colletotrichum gloeosporioides species complex</taxon>
    </lineage>
</organism>
<dbReference type="SUPFAM" id="SSF48264">
    <property type="entry name" value="Cytochrome P450"/>
    <property type="match status" value="1"/>
</dbReference>
<keyword evidence="10" id="KW-0472">Membrane</keyword>
<keyword evidence="8 11" id="KW-0503">Monooxygenase</keyword>
<keyword evidence="6" id="KW-0560">Oxidoreductase</keyword>
<keyword evidence="4 9" id="KW-0349">Heme</keyword>
<dbReference type="PANTHER" id="PTHR24305:SF162">
    <property type="entry name" value="P450, PUTATIVE (EUROFUNG)-RELATED"/>
    <property type="match status" value="1"/>
</dbReference>
<evidence type="ECO:0000256" key="3">
    <source>
        <dbReference type="ARBA" id="ARBA00010617"/>
    </source>
</evidence>
<dbReference type="Proteomes" id="UP000613401">
    <property type="component" value="Unassembled WGS sequence"/>
</dbReference>
<evidence type="ECO:0000313" key="11">
    <source>
        <dbReference type="EMBL" id="KAF3801002.1"/>
    </source>
</evidence>
<evidence type="ECO:0000256" key="1">
    <source>
        <dbReference type="ARBA" id="ARBA00001971"/>
    </source>
</evidence>
<keyword evidence="12" id="KW-1185">Reference proteome</keyword>
<keyword evidence="10" id="KW-0812">Transmembrane</keyword>
<dbReference type="InterPro" id="IPR050121">
    <property type="entry name" value="Cytochrome_P450_monoxygenase"/>
</dbReference>
<dbReference type="GO" id="GO:0016705">
    <property type="term" value="F:oxidoreductase activity, acting on paired donors, with incorporation or reduction of molecular oxygen"/>
    <property type="evidence" value="ECO:0007669"/>
    <property type="project" value="InterPro"/>
</dbReference>
<feature type="transmembrane region" description="Helical" evidence="10">
    <location>
        <begin position="40"/>
        <end position="59"/>
    </location>
</feature>